<protein>
    <submittedName>
        <fullName evidence="4">TetR/AcrR family transcriptional regulator</fullName>
    </submittedName>
</protein>
<feature type="domain" description="Tetracyclin repressor-like C-terminal" evidence="3">
    <location>
        <begin position="95"/>
        <end position="199"/>
    </location>
</feature>
<accession>A0A7D6V702</accession>
<dbReference type="InterPro" id="IPR036271">
    <property type="entry name" value="Tet_transcr_reg_TetR-rel_C_sf"/>
</dbReference>
<dbReference type="Gene3D" id="1.10.10.60">
    <property type="entry name" value="Homeodomain-like"/>
    <property type="match status" value="1"/>
</dbReference>
<evidence type="ECO:0000259" key="3">
    <source>
        <dbReference type="Pfam" id="PF16925"/>
    </source>
</evidence>
<keyword evidence="2" id="KW-0804">Transcription</keyword>
<gene>
    <name evidence="4" type="ORF">H0264_21265</name>
</gene>
<dbReference type="InterPro" id="IPR011075">
    <property type="entry name" value="TetR_C"/>
</dbReference>
<reference evidence="4 5" key="1">
    <citation type="submission" date="2020-07" db="EMBL/GenBank/DDBJ databases">
        <authorList>
            <person name="Zhuang K."/>
            <person name="Ran Y."/>
        </authorList>
    </citation>
    <scope>NUCLEOTIDE SEQUENCE [LARGE SCALE GENOMIC DNA]</scope>
    <source>
        <strain evidence="4 5">WCH-YHL-001</strain>
    </source>
</reference>
<dbReference type="SUPFAM" id="SSF48498">
    <property type="entry name" value="Tetracyclin repressor-like, C-terminal domain"/>
    <property type="match status" value="1"/>
</dbReference>
<keyword evidence="1" id="KW-0805">Transcription regulation</keyword>
<dbReference type="PANTHER" id="PTHR47506">
    <property type="entry name" value="TRANSCRIPTIONAL REGULATORY PROTEIN"/>
    <property type="match status" value="1"/>
</dbReference>
<dbReference type="Pfam" id="PF16925">
    <property type="entry name" value="TetR_C_13"/>
    <property type="match status" value="1"/>
</dbReference>
<evidence type="ECO:0000313" key="4">
    <source>
        <dbReference type="EMBL" id="QLY27951.1"/>
    </source>
</evidence>
<evidence type="ECO:0000256" key="1">
    <source>
        <dbReference type="ARBA" id="ARBA00023015"/>
    </source>
</evidence>
<dbReference type="KEGG" id="nhu:H0264_21265"/>
<keyword evidence="5" id="KW-1185">Reference proteome</keyword>
<dbReference type="PANTHER" id="PTHR47506:SF6">
    <property type="entry name" value="HTH-TYPE TRANSCRIPTIONAL REPRESSOR NEMR"/>
    <property type="match status" value="1"/>
</dbReference>
<name>A0A7D6V702_9NOCA</name>
<evidence type="ECO:0000256" key="2">
    <source>
        <dbReference type="ARBA" id="ARBA00023163"/>
    </source>
</evidence>
<dbReference type="EMBL" id="CP059399">
    <property type="protein sequence ID" value="QLY27951.1"/>
    <property type="molecule type" value="Genomic_DNA"/>
</dbReference>
<evidence type="ECO:0000313" key="5">
    <source>
        <dbReference type="Proteomes" id="UP000515512"/>
    </source>
</evidence>
<proteinExistence type="predicted"/>
<organism evidence="4 5">
    <name type="scientific">Nocardia huaxiensis</name>
    <dbReference type="NCBI Taxonomy" id="2755382"/>
    <lineage>
        <taxon>Bacteria</taxon>
        <taxon>Bacillati</taxon>
        <taxon>Actinomycetota</taxon>
        <taxon>Actinomycetes</taxon>
        <taxon>Mycobacteriales</taxon>
        <taxon>Nocardiaceae</taxon>
        <taxon>Nocardia</taxon>
    </lineage>
</organism>
<dbReference type="Gene3D" id="1.10.357.10">
    <property type="entry name" value="Tetracycline Repressor, domain 2"/>
    <property type="match status" value="1"/>
</dbReference>
<dbReference type="SUPFAM" id="SSF46689">
    <property type="entry name" value="Homeodomain-like"/>
    <property type="match status" value="1"/>
</dbReference>
<dbReference type="Proteomes" id="UP000515512">
    <property type="component" value="Chromosome"/>
</dbReference>
<sequence length="209" mass="22341">MAESVQSSEEQISDQRLLKGARARASIARHAAFVASAEGLTGLSLGKLATDLGVSKSGVATLFGTKENLQLAAVQSAREVFIDHVARPAFEAARGMPRLRALVGNWLDYIAEPVMPGGCFRVAGLAEFDSRPGPVRDALAADREEWFALLEKEIRRAQEQGHLVGRDPHALAFQLDALVASANTAARLGDETAIPTARAIIDTLLENES</sequence>
<dbReference type="RefSeq" id="WP_181579159.1">
    <property type="nucleotide sequence ID" value="NZ_CP088007.1"/>
</dbReference>
<dbReference type="AlphaFoldDB" id="A0A7D6V702"/>
<dbReference type="InterPro" id="IPR009057">
    <property type="entry name" value="Homeodomain-like_sf"/>
</dbReference>